<evidence type="ECO:0000259" key="3">
    <source>
        <dbReference type="Pfam" id="PF20957"/>
    </source>
</evidence>
<sequence>MRSKKLLSKVLIFFVFSIIFLNIFVLSNNVYGNSSYYIKNSKKPKHLYVVNQDNITNAENTMIVTLQGLISNRSTSQIYTLNSNEPDYKIWLDDLKNNYRVSYEIVTDPWKLLDIFKSYIDGYVLYSDKIEKDPSINNACSLASLKRSIVVEESLETKVKSYGITKLQGDCRNTDKYWAYNNLWNSGLNHSIVIQLSPDKSAPLRDYAIMTKSLVFFEDMSYDLPLSNKIFSSMDNDSVCLGWGADEHTNVSTASKYGVSIVPADWSYNLTALSAFPSLPIAQKKQAPPPIENDVHYVTFIMSDGDNQQWILGSNYGSPKWYGSPYRGNFNMGWSITPSIYYLAPTVLNLYYQSASNEKSNDTFIVSPSGNGYMYPSQFPAIALDSYVKRLNNYMKKVDQKYVAIIDNDSFYKINLWDKYTKECNIQGLFYLNYHKHNDYHGEIIWSNNKPIVSCRDLLWAGLQDENMLISEINNRISLGDTNVHEANAYSFVYVHAWSKNMSSIENVVNQLNKNPKVRIVTPEGFMTLINRNLKKDR</sequence>
<dbReference type="InterPro" id="IPR032626">
    <property type="entry name" value="GxGYxYP_N_1st"/>
</dbReference>
<dbReference type="Gene3D" id="3.20.20.490">
    <property type="entry name" value="GxGYxYP glycoside hydrolase, C-terminal domain"/>
    <property type="match status" value="1"/>
</dbReference>
<gene>
    <name evidence="5" type="ORF">U732_2771</name>
</gene>
<dbReference type="PANTHER" id="PTHR37321">
    <property type="entry name" value="EXPORTED PROTEIN-RELATED"/>
    <property type="match status" value="1"/>
</dbReference>
<dbReference type="Proteomes" id="UP000031366">
    <property type="component" value="Unassembled WGS sequence"/>
</dbReference>
<feature type="domain" description="GxGYxYP putative glycoside hydrolase third N-terminal" evidence="4">
    <location>
        <begin position="190"/>
        <end position="274"/>
    </location>
</feature>
<evidence type="ECO:0008006" key="7">
    <source>
        <dbReference type="Google" id="ProtNLM"/>
    </source>
</evidence>
<dbReference type="InterPro" id="IPR025832">
    <property type="entry name" value="GxGYxYP_C"/>
</dbReference>
<evidence type="ECO:0000259" key="4">
    <source>
        <dbReference type="Pfam" id="PF20958"/>
    </source>
</evidence>
<dbReference type="Pfam" id="PF20958">
    <property type="entry name" value="GxGYxYP_N_3rd"/>
    <property type="match status" value="1"/>
</dbReference>
<dbReference type="EMBL" id="AYSO01000019">
    <property type="protein sequence ID" value="KIE45512.1"/>
    <property type="molecule type" value="Genomic_DNA"/>
</dbReference>
<evidence type="ECO:0000313" key="5">
    <source>
        <dbReference type="EMBL" id="KIE45512.1"/>
    </source>
</evidence>
<dbReference type="Pfam" id="PF20957">
    <property type="entry name" value="GxGYxYP_N_2nd"/>
    <property type="match status" value="1"/>
</dbReference>
<dbReference type="InterPro" id="IPR038410">
    <property type="entry name" value="GxGYxYP_C_sf"/>
</dbReference>
<protein>
    <recommendedName>
        <fullName evidence="7">Protein phosphatase</fullName>
    </recommendedName>
</protein>
<dbReference type="RefSeq" id="WP_039635389.1">
    <property type="nucleotide sequence ID" value="NZ_AYSO01000019.1"/>
</dbReference>
<dbReference type="InterPro" id="IPR048309">
    <property type="entry name" value="GxGYxYP_N_3rd"/>
</dbReference>
<name>A0A0C1QWZ5_9CLOT</name>
<dbReference type="Pfam" id="PF16216">
    <property type="entry name" value="GxGYxYP_N"/>
    <property type="match status" value="1"/>
</dbReference>
<reference evidence="5 6" key="1">
    <citation type="journal article" date="2015" name="Infect. Genet. Evol.">
        <title>Genomic sequences of six botulinum neurotoxin-producing strains representing three clostridial species illustrate the mobility and diversity of botulinum neurotoxin genes.</title>
        <authorList>
            <person name="Smith T.J."/>
            <person name="Hill K.K."/>
            <person name="Xie G."/>
            <person name="Foley B.T."/>
            <person name="Williamson C.H."/>
            <person name="Foster J.T."/>
            <person name="Johnson S.L."/>
            <person name="Chertkov O."/>
            <person name="Teshima H."/>
            <person name="Gibbons H.S."/>
            <person name="Johnsky L.A."/>
            <person name="Karavis M.A."/>
            <person name="Smith L.A."/>
        </authorList>
    </citation>
    <scope>NUCLEOTIDE SEQUENCE [LARGE SCALE GENOMIC DNA]</scope>
    <source>
        <strain evidence="5 6">CDC 2741</strain>
    </source>
</reference>
<dbReference type="OrthoDB" id="3799094at2"/>
<feature type="domain" description="GxGYxYP putative glycoside hydrolase C-terminal" evidence="1">
    <location>
        <begin position="294"/>
        <end position="530"/>
    </location>
</feature>
<dbReference type="InterPro" id="IPR048310">
    <property type="entry name" value="GxGYxYP_N_2nd"/>
</dbReference>
<dbReference type="PANTHER" id="PTHR37321:SF1">
    <property type="entry name" value="EXPORTED PROTEIN"/>
    <property type="match status" value="1"/>
</dbReference>
<feature type="domain" description="GxGYxYP putative glycoside hydrolase second N-terminal" evidence="3">
    <location>
        <begin position="120"/>
        <end position="187"/>
    </location>
</feature>
<keyword evidence="6" id="KW-1185">Reference proteome</keyword>
<evidence type="ECO:0000313" key="6">
    <source>
        <dbReference type="Proteomes" id="UP000031366"/>
    </source>
</evidence>
<evidence type="ECO:0000259" key="2">
    <source>
        <dbReference type="Pfam" id="PF16216"/>
    </source>
</evidence>
<feature type="domain" description="GxGYxYP putative glycoside hydrolase first N-terminal" evidence="2">
    <location>
        <begin position="46"/>
        <end position="118"/>
    </location>
</feature>
<dbReference type="Pfam" id="PF14323">
    <property type="entry name" value="GxGYxYP_C"/>
    <property type="match status" value="1"/>
</dbReference>
<dbReference type="STRING" id="29341.RSJ17_20400"/>
<comment type="caution">
    <text evidence="5">The sequence shown here is derived from an EMBL/GenBank/DDBJ whole genome shotgun (WGS) entry which is preliminary data.</text>
</comment>
<evidence type="ECO:0000259" key="1">
    <source>
        <dbReference type="Pfam" id="PF14323"/>
    </source>
</evidence>
<organism evidence="5 6">
    <name type="scientific">Clostridium argentinense CDC 2741</name>
    <dbReference type="NCBI Taxonomy" id="1418104"/>
    <lineage>
        <taxon>Bacteria</taxon>
        <taxon>Bacillati</taxon>
        <taxon>Bacillota</taxon>
        <taxon>Clostridia</taxon>
        <taxon>Eubacteriales</taxon>
        <taxon>Clostridiaceae</taxon>
        <taxon>Clostridium</taxon>
    </lineage>
</organism>
<dbReference type="AlphaFoldDB" id="A0A0C1QWZ5"/>
<proteinExistence type="predicted"/>
<accession>A0A0C1QWZ5</accession>